<feature type="binding site" evidence="5">
    <location>
        <position position="215"/>
    </location>
    <ligand>
        <name>Ca(2+)</name>
        <dbReference type="ChEBI" id="CHEBI:29108"/>
        <label>1</label>
        <note>catalytic</note>
    </ligand>
</feature>
<dbReference type="InterPro" id="IPR011042">
    <property type="entry name" value="6-blade_b-propeller_TolB-like"/>
</dbReference>
<name>A0A8H7USQ7_9FUNG</name>
<dbReference type="Pfam" id="PF01731">
    <property type="entry name" value="Arylesterase"/>
    <property type="match status" value="1"/>
</dbReference>
<sequence length="311" mass="33969">MDTRSPKPKDDESLHGELWSMQITKDGQHQVSKLDIEDTDFHPLGLALDTQGKQILVANTPTLTKNASSIEVYSVEGLHLTLVKSIKSKYIHAPNSLYILPQANMRSADGQLPSFIFTNDHFFVSGWKKMVENNLMLPLGSIGLYDARSDTVKPLLHGFSFANGVTGNPNGTVLYVAETYGQRIWKYKIVVPSGERGTVELNKIKNVRVPMAVDNLSYQEETGDVIAAGHPIGYKMLKYASSSDKTGLMLPPSMVLRWATNGSVSYIMTDDGSTFGSSTTGILDSASGKLIVSGLFENDILICDTDSDSTL</sequence>
<keyword evidence="8" id="KW-1185">Reference proteome</keyword>
<dbReference type="PANTHER" id="PTHR11799:SF30">
    <property type="entry name" value="SERUM PARAOXONASE_ARYLESTERASE 2"/>
    <property type="match status" value="1"/>
</dbReference>
<dbReference type="GO" id="GO:0004064">
    <property type="term" value="F:arylesterase activity"/>
    <property type="evidence" value="ECO:0007669"/>
    <property type="project" value="InterPro"/>
</dbReference>
<reference evidence="7" key="1">
    <citation type="submission" date="2020-12" db="EMBL/GenBank/DDBJ databases">
        <title>Metabolic potential, ecology and presence of endohyphal bacteria is reflected in genomic diversity of Mucoromycotina.</title>
        <authorList>
            <person name="Muszewska A."/>
            <person name="Okrasinska A."/>
            <person name="Steczkiewicz K."/>
            <person name="Drgas O."/>
            <person name="Orlowska M."/>
            <person name="Perlinska-Lenart U."/>
            <person name="Aleksandrzak-Piekarczyk T."/>
            <person name="Szatraj K."/>
            <person name="Zielenkiewicz U."/>
            <person name="Pilsyk S."/>
            <person name="Malc E."/>
            <person name="Mieczkowski P."/>
            <person name="Kruszewska J.S."/>
            <person name="Biernat P."/>
            <person name="Pawlowska J."/>
        </authorList>
    </citation>
    <scope>NUCLEOTIDE SEQUENCE</scope>
    <source>
        <strain evidence="7">WA0000051536</strain>
    </source>
</reference>
<protein>
    <submittedName>
        <fullName evidence="7">Uncharacterized protein</fullName>
    </submittedName>
</protein>
<keyword evidence="2" id="KW-0378">Hydrolase</keyword>
<comment type="cofactor">
    <cofactor evidence="5">
        <name>Ca(2+)</name>
        <dbReference type="ChEBI" id="CHEBI:29108"/>
    </cofactor>
    <text evidence="5">Binds 2 calcium ions per subunit.</text>
</comment>
<dbReference type="PANTHER" id="PTHR11799">
    <property type="entry name" value="PARAOXONASE"/>
    <property type="match status" value="1"/>
</dbReference>
<keyword evidence="5" id="KW-0479">Metal-binding</keyword>
<dbReference type="OrthoDB" id="5307922at2759"/>
<dbReference type="Gene3D" id="2.120.10.30">
    <property type="entry name" value="TolB, C-terminal domain"/>
    <property type="match status" value="1"/>
</dbReference>
<dbReference type="EMBL" id="JAEPRA010000001">
    <property type="protein sequence ID" value="KAG2189489.1"/>
    <property type="molecule type" value="Genomic_DNA"/>
</dbReference>
<comment type="caution">
    <text evidence="7">The sequence shown here is derived from an EMBL/GenBank/DDBJ whole genome shotgun (WGS) entry which is preliminary data.</text>
</comment>
<evidence type="ECO:0000313" key="7">
    <source>
        <dbReference type="EMBL" id="KAG2189489.1"/>
    </source>
</evidence>
<evidence type="ECO:0000256" key="2">
    <source>
        <dbReference type="ARBA" id="ARBA00022801"/>
    </source>
</evidence>
<dbReference type="InterPro" id="IPR051288">
    <property type="entry name" value="Serum_paraoxonase/arylesterase"/>
</dbReference>
<dbReference type="GO" id="GO:0046872">
    <property type="term" value="F:metal ion binding"/>
    <property type="evidence" value="ECO:0007669"/>
    <property type="project" value="UniProtKB-KW"/>
</dbReference>
<dbReference type="InterPro" id="IPR002640">
    <property type="entry name" value="Arylesterase"/>
</dbReference>
<evidence type="ECO:0000256" key="4">
    <source>
        <dbReference type="ARBA" id="ARBA00023180"/>
    </source>
</evidence>
<accession>A0A8H7USQ7</accession>
<comment type="PTM">
    <text evidence="6">Glycosylated.</text>
</comment>
<feature type="binding site" evidence="5">
    <location>
        <position position="95"/>
    </location>
    <ligand>
        <name>Ca(2+)</name>
        <dbReference type="ChEBI" id="CHEBI:29108"/>
        <label>1</label>
        <note>catalytic</note>
    </ligand>
</feature>
<evidence type="ECO:0000256" key="3">
    <source>
        <dbReference type="ARBA" id="ARBA00023157"/>
    </source>
</evidence>
<proteinExistence type="inferred from homology"/>
<organism evidence="7 8">
    <name type="scientific">Umbelopsis vinacea</name>
    <dbReference type="NCBI Taxonomy" id="44442"/>
    <lineage>
        <taxon>Eukaryota</taxon>
        <taxon>Fungi</taxon>
        <taxon>Fungi incertae sedis</taxon>
        <taxon>Mucoromycota</taxon>
        <taxon>Mucoromycotina</taxon>
        <taxon>Umbelopsidomycetes</taxon>
        <taxon>Umbelopsidales</taxon>
        <taxon>Umbelopsidaceae</taxon>
        <taxon>Umbelopsis</taxon>
    </lineage>
</organism>
<feature type="binding site" evidence="5">
    <location>
        <position position="163"/>
    </location>
    <ligand>
        <name>Ca(2+)</name>
        <dbReference type="ChEBI" id="CHEBI:29108"/>
        <label>1</label>
        <note>catalytic</note>
    </ligand>
</feature>
<evidence type="ECO:0000256" key="1">
    <source>
        <dbReference type="ARBA" id="ARBA00008595"/>
    </source>
</evidence>
<keyword evidence="4 6" id="KW-0325">Glycoprotein</keyword>
<gene>
    <name evidence="7" type="ORF">INT44_004631</name>
</gene>
<evidence type="ECO:0000313" key="8">
    <source>
        <dbReference type="Proteomes" id="UP000612746"/>
    </source>
</evidence>
<dbReference type="SUPFAM" id="SSF63829">
    <property type="entry name" value="Calcium-dependent phosphotriesterase"/>
    <property type="match status" value="1"/>
</dbReference>
<dbReference type="AlphaFoldDB" id="A0A8H7USQ7"/>
<keyword evidence="5" id="KW-0106">Calcium</keyword>
<feature type="binding site" evidence="5">
    <location>
        <position position="214"/>
    </location>
    <ligand>
        <name>Ca(2+)</name>
        <dbReference type="ChEBI" id="CHEBI:29108"/>
        <label>1</label>
        <note>catalytic</note>
    </ligand>
</feature>
<evidence type="ECO:0000256" key="6">
    <source>
        <dbReference type="PIRSR" id="PIRSR602640-4"/>
    </source>
</evidence>
<feature type="glycosylation site" description="N-linked (GlcNAc...) asparagine" evidence="6">
    <location>
        <position position="215"/>
    </location>
</feature>
<dbReference type="Proteomes" id="UP000612746">
    <property type="component" value="Unassembled WGS sequence"/>
</dbReference>
<comment type="similarity">
    <text evidence="1">Belongs to the paraoxonase family.</text>
</comment>
<evidence type="ECO:0000256" key="5">
    <source>
        <dbReference type="PIRSR" id="PIRSR602640-2"/>
    </source>
</evidence>
<keyword evidence="3" id="KW-1015">Disulfide bond</keyword>